<dbReference type="EMBL" id="PCWA01000024">
    <property type="protein sequence ID" value="PIQ89701.1"/>
    <property type="molecule type" value="Genomic_DNA"/>
</dbReference>
<evidence type="ECO:0000313" key="3">
    <source>
        <dbReference type="Proteomes" id="UP000229641"/>
    </source>
</evidence>
<protein>
    <recommendedName>
        <fullName evidence="4">Transposase</fullName>
    </recommendedName>
</protein>
<organism evidence="2 3">
    <name type="scientific">Candidatus Ghiorseimicrobium undicola</name>
    <dbReference type="NCBI Taxonomy" id="1974746"/>
    <lineage>
        <taxon>Bacteria</taxon>
        <taxon>Pseudomonadati</taxon>
        <taxon>Candidatus Omnitrophota</taxon>
        <taxon>Candidatus Ghiorseimicrobium</taxon>
    </lineage>
</organism>
<proteinExistence type="inferred from homology"/>
<dbReference type="AlphaFoldDB" id="A0A2H0LZ81"/>
<accession>A0A2H0LZ81</accession>
<name>A0A2H0LZ81_9BACT</name>
<dbReference type="Pfam" id="PF06782">
    <property type="entry name" value="UPF0236"/>
    <property type="match status" value="1"/>
</dbReference>
<comment type="similarity">
    <text evidence="1">Belongs to the UPF0236 family.</text>
</comment>
<reference evidence="2 3" key="1">
    <citation type="submission" date="2017-09" db="EMBL/GenBank/DDBJ databases">
        <title>Depth-based differentiation of microbial function through sediment-hosted aquifers and enrichment of novel symbionts in the deep terrestrial subsurface.</title>
        <authorList>
            <person name="Probst A.J."/>
            <person name="Ladd B."/>
            <person name="Jarett J.K."/>
            <person name="Geller-Mcgrath D.E."/>
            <person name="Sieber C.M."/>
            <person name="Emerson J.B."/>
            <person name="Anantharaman K."/>
            <person name="Thomas B.C."/>
            <person name="Malmstrom R."/>
            <person name="Stieglmeier M."/>
            <person name="Klingl A."/>
            <person name="Woyke T."/>
            <person name="Ryan C.M."/>
            <person name="Banfield J.F."/>
        </authorList>
    </citation>
    <scope>NUCLEOTIDE SEQUENCE [LARGE SCALE GENOMIC DNA]</scope>
    <source>
        <strain evidence="2">CG11_big_fil_rev_8_21_14_0_20_42_13</strain>
    </source>
</reference>
<gene>
    <name evidence="2" type="ORF">COV72_01705</name>
</gene>
<comment type="caution">
    <text evidence="2">The sequence shown here is derived from an EMBL/GenBank/DDBJ whole genome shotgun (WGS) entry which is preliminary data.</text>
</comment>
<evidence type="ECO:0008006" key="4">
    <source>
        <dbReference type="Google" id="ProtNLM"/>
    </source>
</evidence>
<evidence type="ECO:0000256" key="1">
    <source>
        <dbReference type="ARBA" id="ARBA00006539"/>
    </source>
</evidence>
<evidence type="ECO:0000313" key="2">
    <source>
        <dbReference type="EMBL" id="PIQ89701.1"/>
    </source>
</evidence>
<sequence>MDTIAITFPQVKINLPVEGLKFNTLEQAVFDITQRMGREVLENTLTDIDKHLQDTRPRGALINTGKRAKYFLTRLGDIRYTRTRYIDTATKKARYLLEEHLGIKKNQRISLIRAKIEMFIASISTYRGTQKDVELLTGYRRSHEAIRQSVIKEAQGIIAYEQQMINKAMRLEDKEEYPPSSDIAYMEADSSFIRLQRRHKRKSRTYRVKIKRRRRKCIEVKLGIGYTDKVKRYNTGRGASLKLKDKFTYAAIENGPTFMENLSLIAENRIKLSKAKAIIFGGDGGAYISAGIKDYFTGATYILSKFHLKRNIKRILFQRPDMQLKINNLIKKDQIDKALSTIKRMLIRSKDKKKKKSLNDLYVYIDQNRQGINPVRRIDDKTIRDQIKGSGAMESNVDKFIAHRFKNRGMSWSQTGALSLLKIKQTISNNEWDNWWSNQRDEKIELIEPIRQLSAQYFMRKGRSNRPSLIEATIPALSGRDHNARWVKAIRELQKIDYYKD</sequence>
<dbReference type="InterPro" id="IPR009620">
    <property type="entry name" value="UPF0236"/>
</dbReference>
<dbReference type="Proteomes" id="UP000229641">
    <property type="component" value="Unassembled WGS sequence"/>
</dbReference>